<reference evidence="5" key="1">
    <citation type="journal article" date="2017" name="bioRxiv">
        <title>Comparative analysis of the genomes of Stylophora pistillata and Acropora digitifera provides evidence for extensive differences between species of corals.</title>
        <authorList>
            <person name="Voolstra C.R."/>
            <person name="Li Y."/>
            <person name="Liew Y.J."/>
            <person name="Baumgarten S."/>
            <person name="Zoccola D."/>
            <person name="Flot J.-F."/>
            <person name="Tambutte S."/>
            <person name="Allemand D."/>
            <person name="Aranda M."/>
        </authorList>
    </citation>
    <scope>NUCLEOTIDE SEQUENCE [LARGE SCALE GENOMIC DNA]</scope>
</reference>
<evidence type="ECO:0000256" key="2">
    <source>
        <dbReference type="PROSITE-ProRule" id="PRU00504"/>
    </source>
</evidence>
<dbReference type="InterPro" id="IPR011042">
    <property type="entry name" value="6-blade_b-propeller_TolB-like"/>
</dbReference>
<keyword evidence="5" id="KW-1185">Reference proteome</keyword>
<feature type="repeat" description="NHL" evidence="2">
    <location>
        <begin position="21"/>
        <end position="64"/>
    </location>
</feature>
<dbReference type="OrthoDB" id="5965840at2759"/>
<gene>
    <name evidence="4" type="primary">TRIM2</name>
    <name evidence="4" type="ORF">AWC38_SpisGene11793</name>
</gene>
<comment type="caution">
    <text evidence="4">The sequence shown here is derived from an EMBL/GenBank/DDBJ whole genome shotgun (WGS) entry which is preliminary data.</text>
</comment>
<feature type="region of interest" description="Disordered" evidence="3">
    <location>
        <begin position="192"/>
        <end position="220"/>
    </location>
</feature>
<keyword evidence="1" id="KW-0677">Repeat</keyword>
<dbReference type="PROSITE" id="PS51125">
    <property type="entry name" value="NHL"/>
    <property type="match status" value="1"/>
</dbReference>
<name>A0A2B4S2L6_STYPI</name>
<sequence length="220" mass="24266">MVVIDNLGHCVFVLNKEGNGLRQIGKEGTGPRQFKYPTAVSFSNENEIIVADTLNRRIRLINIQSGTVVNVFGQIGTPANGINFQAYLLDGLMRWNADRASAAVSSTESGPERYRGLLIHTVNELSEDVLGKKIKSNGQNIGIHTDVNLQLDSDTTSASDEDSAEPVGDYQGTQECVMNNGMHDMADSAARYKPSNTRRQFDSKWADSWSSSLERQKKKK</sequence>
<dbReference type="SUPFAM" id="SSF75011">
    <property type="entry name" value="3-carboxy-cis,cis-mucoante lactonizing enzyme"/>
    <property type="match status" value="1"/>
</dbReference>
<dbReference type="InterPro" id="IPR001258">
    <property type="entry name" value="NHL_repeat"/>
</dbReference>
<evidence type="ECO:0000313" key="5">
    <source>
        <dbReference type="Proteomes" id="UP000225706"/>
    </source>
</evidence>
<dbReference type="Gene3D" id="2.120.10.30">
    <property type="entry name" value="TolB, C-terminal domain"/>
    <property type="match status" value="1"/>
</dbReference>
<organism evidence="4 5">
    <name type="scientific">Stylophora pistillata</name>
    <name type="common">Smooth cauliflower coral</name>
    <dbReference type="NCBI Taxonomy" id="50429"/>
    <lineage>
        <taxon>Eukaryota</taxon>
        <taxon>Metazoa</taxon>
        <taxon>Cnidaria</taxon>
        <taxon>Anthozoa</taxon>
        <taxon>Hexacorallia</taxon>
        <taxon>Scleractinia</taxon>
        <taxon>Astrocoeniina</taxon>
        <taxon>Pocilloporidae</taxon>
        <taxon>Stylophora</taxon>
    </lineage>
</organism>
<dbReference type="Proteomes" id="UP000225706">
    <property type="component" value="Unassembled WGS sequence"/>
</dbReference>
<proteinExistence type="predicted"/>
<accession>A0A2B4S2L6</accession>
<dbReference type="EMBL" id="LSMT01000201">
    <property type="protein sequence ID" value="PFX23656.1"/>
    <property type="molecule type" value="Genomic_DNA"/>
</dbReference>
<dbReference type="AlphaFoldDB" id="A0A2B4S2L6"/>
<evidence type="ECO:0000256" key="3">
    <source>
        <dbReference type="SAM" id="MobiDB-lite"/>
    </source>
</evidence>
<evidence type="ECO:0000313" key="4">
    <source>
        <dbReference type="EMBL" id="PFX23656.1"/>
    </source>
</evidence>
<protein>
    <submittedName>
        <fullName evidence="4">Tripartite motif-containing protein 2</fullName>
    </submittedName>
</protein>
<evidence type="ECO:0000256" key="1">
    <source>
        <dbReference type="ARBA" id="ARBA00022737"/>
    </source>
</evidence>
<dbReference type="Pfam" id="PF17170">
    <property type="entry name" value="DUF5128"/>
    <property type="match status" value="1"/>
</dbReference>